<evidence type="ECO:0000256" key="5">
    <source>
        <dbReference type="ARBA" id="ARBA00023163"/>
    </source>
</evidence>
<proteinExistence type="inferred from homology"/>
<dbReference type="CDD" id="cd06171">
    <property type="entry name" value="Sigma70_r4"/>
    <property type="match status" value="1"/>
</dbReference>
<dbReference type="Pfam" id="PF08281">
    <property type="entry name" value="Sigma70_r4_2"/>
    <property type="match status" value="1"/>
</dbReference>
<dbReference type="InterPro" id="IPR007627">
    <property type="entry name" value="RNA_pol_sigma70_r2"/>
</dbReference>
<dbReference type="GO" id="GO:0016987">
    <property type="term" value="F:sigma factor activity"/>
    <property type="evidence" value="ECO:0007669"/>
    <property type="project" value="UniProtKB-KW"/>
</dbReference>
<dbReference type="InterPro" id="IPR036388">
    <property type="entry name" value="WH-like_DNA-bd_sf"/>
</dbReference>
<dbReference type="AlphaFoldDB" id="A0A3B0RIR4"/>
<evidence type="ECO:0000259" key="7">
    <source>
        <dbReference type="Pfam" id="PF08281"/>
    </source>
</evidence>
<accession>A0A3B0RIR4</accession>
<dbReference type="SUPFAM" id="SSF88946">
    <property type="entry name" value="Sigma2 domain of RNA polymerase sigma factors"/>
    <property type="match status" value="1"/>
</dbReference>
<dbReference type="PANTHER" id="PTHR43133">
    <property type="entry name" value="RNA POLYMERASE ECF-TYPE SIGMA FACTO"/>
    <property type="match status" value="1"/>
</dbReference>
<dbReference type="InterPro" id="IPR013324">
    <property type="entry name" value="RNA_pol_sigma_r3/r4-like"/>
</dbReference>
<evidence type="ECO:0000256" key="1">
    <source>
        <dbReference type="ARBA" id="ARBA00010641"/>
    </source>
</evidence>
<dbReference type="PANTHER" id="PTHR43133:SF8">
    <property type="entry name" value="RNA POLYMERASE SIGMA FACTOR HI_1459-RELATED"/>
    <property type="match status" value="1"/>
</dbReference>
<dbReference type="GO" id="GO:0006352">
    <property type="term" value="P:DNA-templated transcription initiation"/>
    <property type="evidence" value="ECO:0007669"/>
    <property type="project" value="InterPro"/>
</dbReference>
<dbReference type="InterPro" id="IPR039425">
    <property type="entry name" value="RNA_pol_sigma-70-like"/>
</dbReference>
<protein>
    <recommendedName>
        <fullName evidence="9">RNA polymerase ECF-type sigma factor</fullName>
    </recommendedName>
</protein>
<organism evidence="8">
    <name type="scientific">hydrothermal vent metagenome</name>
    <dbReference type="NCBI Taxonomy" id="652676"/>
    <lineage>
        <taxon>unclassified sequences</taxon>
        <taxon>metagenomes</taxon>
        <taxon>ecological metagenomes</taxon>
    </lineage>
</organism>
<dbReference type="InterPro" id="IPR014284">
    <property type="entry name" value="RNA_pol_sigma-70_dom"/>
</dbReference>
<dbReference type="NCBIfam" id="TIGR02937">
    <property type="entry name" value="sigma70-ECF"/>
    <property type="match status" value="1"/>
</dbReference>
<dbReference type="EMBL" id="UOEF01000035">
    <property type="protein sequence ID" value="VAV88118.1"/>
    <property type="molecule type" value="Genomic_DNA"/>
</dbReference>
<sequence>MPRSDLSEGDDILVARAKKGDRRAFGLLIQRYASRLINIASRTLNHSDEAQDAVQEAMAAAWLKLDQFDVNRPLMPWLARITLNKCRDHLRRRKLRRFFEFDGAEDTRIETADRTPDQSIQLESRQMLALMEEKISNLPHGLREPFILATFDELAQAEIASLLKISEKAVETRIYRARNKLREALKKIEG</sequence>
<feature type="domain" description="RNA polymerase sigma-70 region 2" evidence="6">
    <location>
        <begin position="28"/>
        <end position="94"/>
    </location>
</feature>
<feature type="domain" description="RNA polymerase sigma factor 70 region 4 type 2" evidence="7">
    <location>
        <begin position="131"/>
        <end position="181"/>
    </location>
</feature>
<keyword evidence="4" id="KW-0238">DNA-binding</keyword>
<keyword evidence="5" id="KW-0804">Transcription</keyword>
<evidence type="ECO:0000256" key="4">
    <source>
        <dbReference type="ARBA" id="ARBA00023125"/>
    </source>
</evidence>
<name>A0A3B0RIR4_9ZZZZ</name>
<dbReference type="InterPro" id="IPR013249">
    <property type="entry name" value="RNA_pol_sigma70_r4_t2"/>
</dbReference>
<gene>
    <name evidence="8" type="ORF">MNBD_ALPHA04-1309</name>
</gene>
<evidence type="ECO:0000256" key="3">
    <source>
        <dbReference type="ARBA" id="ARBA00023082"/>
    </source>
</evidence>
<keyword evidence="3" id="KW-0731">Sigma factor</keyword>
<evidence type="ECO:0000313" key="8">
    <source>
        <dbReference type="EMBL" id="VAV88118.1"/>
    </source>
</evidence>
<evidence type="ECO:0000259" key="6">
    <source>
        <dbReference type="Pfam" id="PF04542"/>
    </source>
</evidence>
<dbReference type="InterPro" id="IPR013325">
    <property type="entry name" value="RNA_pol_sigma_r2"/>
</dbReference>
<keyword evidence="2" id="KW-0805">Transcription regulation</keyword>
<comment type="similarity">
    <text evidence="1">Belongs to the sigma-70 factor family. ECF subfamily.</text>
</comment>
<dbReference type="SUPFAM" id="SSF88659">
    <property type="entry name" value="Sigma3 and sigma4 domains of RNA polymerase sigma factors"/>
    <property type="match status" value="1"/>
</dbReference>
<dbReference type="Pfam" id="PF04542">
    <property type="entry name" value="Sigma70_r2"/>
    <property type="match status" value="1"/>
</dbReference>
<reference evidence="8" key="1">
    <citation type="submission" date="2018-06" db="EMBL/GenBank/DDBJ databases">
        <authorList>
            <person name="Zhirakovskaya E."/>
        </authorList>
    </citation>
    <scope>NUCLEOTIDE SEQUENCE</scope>
</reference>
<dbReference type="Gene3D" id="1.10.1740.10">
    <property type="match status" value="1"/>
</dbReference>
<dbReference type="Gene3D" id="1.10.10.10">
    <property type="entry name" value="Winged helix-like DNA-binding domain superfamily/Winged helix DNA-binding domain"/>
    <property type="match status" value="1"/>
</dbReference>
<dbReference type="GO" id="GO:0003677">
    <property type="term" value="F:DNA binding"/>
    <property type="evidence" value="ECO:0007669"/>
    <property type="project" value="UniProtKB-KW"/>
</dbReference>
<evidence type="ECO:0000256" key="2">
    <source>
        <dbReference type="ARBA" id="ARBA00023015"/>
    </source>
</evidence>
<evidence type="ECO:0008006" key="9">
    <source>
        <dbReference type="Google" id="ProtNLM"/>
    </source>
</evidence>